<reference evidence="2 3" key="1">
    <citation type="submission" date="2018-03" db="EMBL/GenBank/DDBJ databases">
        <title>Draft genome sequence of Rohu Carp (Labeo rohita).</title>
        <authorList>
            <person name="Das P."/>
            <person name="Kushwaha B."/>
            <person name="Joshi C.G."/>
            <person name="Kumar D."/>
            <person name="Nagpure N.S."/>
            <person name="Sahoo L."/>
            <person name="Das S.P."/>
            <person name="Bit A."/>
            <person name="Patnaik S."/>
            <person name="Meher P.K."/>
            <person name="Jayasankar P."/>
            <person name="Koringa P.G."/>
            <person name="Patel N.V."/>
            <person name="Hinsu A.T."/>
            <person name="Kumar R."/>
            <person name="Pandey M."/>
            <person name="Agarwal S."/>
            <person name="Srivastava S."/>
            <person name="Singh M."/>
            <person name="Iquebal M.A."/>
            <person name="Jaiswal S."/>
            <person name="Angadi U.B."/>
            <person name="Kumar N."/>
            <person name="Raza M."/>
            <person name="Shah T.M."/>
            <person name="Rai A."/>
            <person name="Jena J.K."/>
        </authorList>
    </citation>
    <scope>NUCLEOTIDE SEQUENCE [LARGE SCALE GENOMIC DNA]</scope>
    <source>
        <strain evidence="2">DASCIFA01</strain>
        <tissue evidence="2">Testis</tissue>
    </source>
</reference>
<accession>A0A498MQR8</accession>
<keyword evidence="3" id="KW-1185">Reference proteome</keyword>
<protein>
    <submittedName>
        <fullName evidence="2">Uncharacterized protein</fullName>
    </submittedName>
</protein>
<dbReference type="Proteomes" id="UP000290572">
    <property type="component" value="Unassembled WGS sequence"/>
</dbReference>
<sequence length="82" mass="9033">METSCVGTGRWGKISFNSSAADEQTRALNIPHKDLEPEGNMIKPRAISLAEQTDQRRPPPRPPETAGKSRSNGHLSAYVYLL</sequence>
<evidence type="ECO:0000313" key="2">
    <source>
        <dbReference type="EMBL" id="RXN23909.1"/>
    </source>
</evidence>
<evidence type="ECO:0000256" key="1">
    <source>
        <dbReference type="SAM" id="MobiDB-lite"/>
    </source>
</evidence>
<dbReference type="EMBL" id="QBIY01012555">
    <property type="protein sequence ID" value="RXN23909.1"/>
    <property type="molecule type" value="Genomic_DNA"/>
</dbReference>
<feature type="region of interest" description="Disordered" evidence="1">
    <location>
        <begin position="34"/>
        <end position="76"/>
    </location>
</feature>
<gene>
    <name evidence="2" type="ORF">ROHU_006365</name>
</gene>
<organism evidence="2 3">
    <name type="scientific">Labeo rohita</name>
    <name type="common">Indian major carp</name>
    <name type="synonym">Cyprinus rohita</name>
    <dbReference type="NCBI Taxonomy" id="84645"/>
    <lineage>
        <taxon>Eukaryota</taxon>
        <taxon>Metazoa</taxon>
        <taxon>Chordata</taxon>
        <taxon>Craniata</taxon>
        <taxon>Vertebrata</taxon>
        <taxon>Euteleostomi</taxon>
        <taxon>Actinopterygii</taxon>
        <taxon>Neopterygii</taxon>
        <taxon>Teleostei</taxon>
        <taxon>Ostariophysi</taxon>
        <taxon>Cypriniformes</taxon>
        <taxon>Cyprinidae</taxon>
        <taxon>Labeoninae</taxon>
        <taxon>Labeonini</taxon>
        <taxon>Labeo</taxon>
    </lineage>
</organism>
<proteinExistence type="predicted"/>
<evidence type="ECO:0000313" key="3">
    <source>
        <dbReference type="Proteomes" id="UP000290572"/>
    </source>
</evidence>
<comment type="caution">
    <text evidence="2">The sequence shown here is derived from an EMBL/GenBank/DDBJ whole genome shotgun (WGS) entry which is preliminary data.</text>
</comment>
<dbReference type="AlphaFoldDB" id="A0A498MQR8"/>
<name>A0A498MQR8_LABRO</name>